<keyword evidence="3" id="KW-1185">Reference proteome</keyword>
<gene>
    <name evidence="2" type="ORF">FN846DRAFT_894269</name>
</gene>
<evidence type="ECO:0000313" key="3">
    <source>
        <dbReference type="Proteomes" id="UP000326924"/>
    </source>
</evidence>
<accession>A0A5J5EKV3</accession>
<proteinExistence type="predicted"/>
<protein>
    <submittedName>
        <fullName evidence="2">Uncharacterized protein</fullName>
    </submittedName>
</protein>
<dbReference type="AlphaFoldDB" id="A0A5J5EKV3"/>
<dbReference type="EMBL" id="VXIS01000272">
    <property type="protein sequence ID" value="KAA8895338.1"/>
    <property type="molecule type" value="Genomic_DNA"/>
</dbReference>
<name>A0A5J5EKV3_9PEZI</name>
<reference evidence="2 3" key="1">
    <citation type="submission" date="2019-09" db="EMBL/GenBank/DDBJ databases">
        <title>Draft genome of the ectomycorrhizal ascomycete Sphaerosporella brunnea.</title>
        <authorList>
            <consortium name="DOE Joint Genome Institute"/>
            <person name="Benucci G.M."/>
            <person name="Marozzi G."/>
            <person name="Antonielli L."/>
            <person name="Sanchez S."/>
            <person name="Marco P."/>
            <person name="Wang X."/>
            <person name="Falini L.B."/>
            <person name="Barry K."/>
            <person name="Haridas S."/>
            <person name="Lipzen A."/>
            <person name="Labutti K."/>
            <person name="Grigoriev I.V."/>
            <person name="Murat C."/>
            <person name="Martin F."/>
            <person name="Albertini E."/>
            <person name="Donnini D."/>
            <person name="Bonito G."/>
        </authorList>
    </citation>
    <scope>NUCLEOTIDE SEQUENCE [LARGE SCALE GENOMIC DNA]</scope>
    <source>
        <strain evidence="2 3">Sb_GMNB300</strain>
    </source>
</reference>
<organism evidence="2 3">
    <name type="scientific">Sphaerosporella brunnea</name>
    <dbReference type="NCBI Taxonomy" id="1250544"/>
    <lineage>
        <taxon>Eukaryota</taxon>
        <taxon>Fungi</taxon>
        <taxon>Dikarya</taxon>
        <taxon>Ascomycota</taxon>
        <taxon>Pezizomycotina</taxon>
        <taxon>Pezizomycetes</taxon>
        <taxon>Pezizales</taxon>
        <taxon>Pyronemataceae</taxon>
        <taxon>Sphaerosporella</taxon>
    </lineage>
</organism>
<dbReference type="Proteomes" id="UP000326924">
    <property type="component" value="Unassembled WGS sequence"/>
</dbReference>
<dbReference type="InParanoid" id="A0A5J5EKV3"/>
<feature type="chain" id="PRO_5023892671" evidence="1">
    <location>
        <begin position="17"/>
        <end position="139"/>
    </location>
</feature>
<keyword evidence="1" id="KW-0732">Signal</keyword>
<evidence type="ECO:0000313" key="2">
    <source>
        <dbReference type="EMBL" id="KAA8895338.1"/>
    </source>
</evidence>
<comment type="caution">
    <text evidence="2">The sequence shown here is derived from an EMBL/GenBank/DDBJ whole genome shotgun (WGS) entry which is preliminary data.</text>
</comment>
<sequence length="139" mass="15484">MLKLLVFFTFLLAVLADVHHCGMAPEGDSMTLGPYSNRREEYNTTESATLKGICTKFITFCSPDIAPPDELPEINTQKGTHLEGIFCFNRGFYRFGILNFHGNDQFGFKDCTQGFGALLDACHSGIGGTLYRAVYSYFI</sequence>
<evidence type="ECO:0000256" key="1">
    <source>
        <dbReference type="SAM" id="SignalP"/>
    </source>
</evidence>
<feature type="signal peptide" evidence="1">
    <location>
        <begin position="1"/>
        <end position="16"/>
    </location>
</feature>